<reference evidence="1" key="1">
    <citation type="submission" date="2022-08" db="EMBL/GenBank/DDBJ databases">
        <title>Genome Sequence of Pycnoporus sanguineus.</title>
        <authorList>
            <person name="Buettner E."/>
        </authorList>
    </citation>
    <scope>NUCLEOTIDE SEQUENCE</scope>
    <source>
        <strain evidence="1">CG-C14</strain>
    </source>
</reference>
<protein>
    <submittedName>
        <fullName evidence="1">Uncharacterized protein</fullName>
    </submittedName>
</protein>
<organism evidence="1 2">
    <name type="scientific">Trametes sanguinea</name>
    <dbReference type="NCBI Taxonomy" id="158606"/>
    <lineage>
        <taxon>Eukaryota</taxon>
        <taxon>Fungi</taxon>
        <taxon>Dikarya</taxon>
        <taxon>Basidiomycota</taxon>
        <taxon>Agaricomycotina</taxon>
        <taxon>Agaricomycetes</taxon>
        <taxon>Polyporales</taxon>
        <taxon>Polyporaceae</taxon>
        <taxon>Trametes</taxon>
    </lineage>
</organism>
<name>A0ACC1MFK5_9APHY</name>
<evidence type="ECO:0000313" key="2">
    <source>
        <dbReference type="Proteomes" id="UP001144978"/>
    </source>
</evidence>
<keyword evidence="2" id="KW-1185">Reference proteome</keyword>
<evidence type="ECO:0000313" key="1">
    <source>
        <dbReference type="EMBL" id="KAJ2965477.1"/>
    </source>
</evidence>
<proteinExistence type="predicted"/>
<sequence>MLAWPCGRPSGVAMHPAKHARTATLTLTCNRSLAKPYDTVCSHPGQSAGRNGSPTAARREPTAILIDPATLPQGAPPPPTVEQNMAFAAFQQERQEQQQQEQQQRGGADMDVS</sequence>
<gene>
    <name evidence="1" type="ORF">NUW54_g14107</name>
</gene>
<comment type="caution">
    <text evidence="1">The sequence shown here is derived from an EMBL/GenBank/DDBJ whole genome shotgun (WGS) entry which is preliminary data.</text>
</comment>
<accession>A0ACC1MFK5</accession>
<dbReference type="EMBL" id="JANSHE010007002">
    <property type="protein sequence ID" value="KAJ2965477.1"/>
    <property type="molecule type" value="Genomic_DNA"/>
</dbReference>
<dbReference type="Proteomes" id="UP001144978">
    <property type="component" value="Unassembled WGS sequence"/>
</dbReference>